<name>A0A2P2N401_RHIMU</name>
<proteinExistence type="predicted"/>
<organism evidence="1">
    <name type="scientific">Rhizophora mucronata</name>
    <name type="common">Asiatic mangrove</name>
    <dbReference type="NCBI Taxonomy" id="61149"/>
    <lineage>
        <taxon>Eukaryota</taxon>
        <taxon>Viridiplantae</taxon>
        <taxon>Streptophyta</taxon>
        <taxon>Embryophyta</taxon>
        <taxon>Tracheophyta</taxon>
        <taxon>Spermatophyta</taxon>
        <taxon>Magnoliopsida</taxon>
        <taxon>eudicotyledons</taxon>
        <taxon>Gunneridae</taxon>
        <taxon>Pentapetalae</taxon>
        <taxon>rosids</taxon>
        <taxon>fabids</taxon>
        <taxon>Malpighiales</taxon>
        <taxon>Rhizophoraceae</taxon>
        <taxon>Rhizophora</taxon>
    </lineage>
</organism>
<dbReference type="EMBL" id="GGEC01056737">
    <property type="protein sequence ID" value="MBX37221.1"/>
    <property type="molecule type" value="Transcribed_RNA"/>
</dbReference>
<dbReference type="AlphaFoldDB" id="A0A2P2N401"/>
<accession>A0A2P2N401</accession>
<reference evidence="1" key="1">
    <citation type="submission" date="2018-02" db="EMBL/GenBank/DDBJ databases">
        <title>Rhizophora mucronata_Transcriptome.</title>
        <authorList>
            <person name="Meera S.P."/>
            <person name="Sreeshan A."/>
            <person name="Augustine A."/>
        </authorList>
    </citation>
    <scope>NUCLEOTIDE SEQUENCE</scope>
    <source>
        <tissue evidence="1">Leaf</tissue>
    </source>
</reference>
<protein>
    <submittedName>
        <fullName evidence="1">Uncharacterized protein</fullName>
    </submittedName>
</protein>
<evidence type="ECO:0000313" key="1">
    <source>
        <dbReference type="EMBL" id="MBX37221.1"/>
    </source>
</evidence>
<sequence length="82" mass="9876">MQIHIQRSIRVQKSQHLMQLDDHNTPPENATIVPLQFLKSIHPMFEHIPHFSNKFDLIRIQFIFNNIQNCICCQHKIYKLVR</sequence>